<gene>
    <name evidence="10 13" type="primary">hisH</name>
    <name evidence="13" type="ORF">K7J14_11105</name>
</gene>
<dbReference type="PROSITE" id="PS51273">
    <property type="entry name" value="GATASE_TYPE_1"/>
    <property type="match status" value="1"/>
</dbReference>
<evidence type="ECO:0000256" key="10">
    <source>
        <dbReference type="HAMAP-Rule" id="MF_00278"/>
    </source>
</evidence>
<feature type="active site" evidence="10 11">
    <location>
        <position position="188"/>
    </location>
</feature>
<dbReference type="InterPro" id="IPR017926">
    <property type="entry name" value="GATASE"/>
</dbReference>
<proteinExistence type="inferred from homology"/>
<comment type="subunit">
    <text evidence="2 10">Heterodimer of HisH and HisF.</text>
</comment>
<evidence type="ECO:0000256" key="7">
    <source>
        <dbReference type="ARBA" id="ARBA00023239"/>
    </source>
</evidence>
<evidence type="ECO:0000256" key="11">
    <source>
        <dbReference type="PIRSR" id="PIRSR000495-1"/>
    </source>
</evidence>
<comment type="subcellular location">
    <subcellularLocation>
        <location evidence="10">Cytoplasm</location>
    </subcellularLocation>
</comment>
<dbReference type="RefSeq" id="WP_230756146.1">
    <property type="nucleotide sequence ID" value="NZ_JAINWA010000003.1"/>
</dbReference>
<dbReference type="GO" id="GO:0016829">
    <property type="term" value="F:lyase activity"/>
    <property type="evidence" value="ECO:0007669"/>
    <property type="project" value="UniProtKB-KW"/>
</dbReference>
<dbReference type="Pfam" id="PF00117">
    <property type="entry name" value="GATase"/>
    <property type="match status" value="1"/>
</dbReference>
<dbReference type="AlphaFoldDB" id="A0AAE3JKG6"/>
<feature type="domain" description="Glutamine amidotransferase" evidence="12">
    <location>
        <begin position="4"/>
        <end position="201"/>
    </location>
</feature>
<dbReference type="SUPFAM" id="SSF52317">
    <property type="entry name" value="Class I glutamine amidotransferase-like"/>
    <property type="match status" value="1"/>
</dbReference>
<keyword evidence="7 10" id="KW-0456">Lyase</keyword>
<protein>
    <recommendedName>
        <fullName evidence="10">Imidazole glycerol phosphate synthase subunit HisH</fullName>
        <ecNumber evidence="10">4.3.2.10</ecNumber>
    </recommendedName>
    <alternativeName>
        <fullName evidence="10">IGP synthase glutaminase subunit</fullName>
        <ecNumber evidence="10">3.5.1.2</ecNumber>
    </alternativeName>
    <alternativeName>
        <fullName evidence="10">IGP synthase subunit HisH</fullName>
    </alternativeName>
    <alternativeName>
        <fullName evidence="10">ImGP synthase subunit HisH</fullName>
        <shortName evidence="10">IGPS subunit HisH</shortName>
    </alternativeName>
</protein>
<keyword evidence="3 10" id="KW-0028">Amino-acid biosynthesis</keyword>
<dbReference type="PANTHER" id="PTHR42701">
    <property type="entry name" value="IMIDAZOLE GLYCEROL PHOSPHATE SYNTHASE SUBUNIT HISH"/>
    <property type="match status" value="1"/>
</dbReference>
<sequence>MTGIVDYNAGNIRSVELALLSLGVEYRISKNPKDLEGSDRLIFPGVGEAKFAMQELRKTGFDAFLKDWAAADKPLLGVCLGSQIIFDHSEEGDTACLGLIPGRIRRFPENFRGIGLKVPHMGWNDIAYANGGSPLFDGVPEGRDFYFVHSYYIDPADPKAISATADYGFPVPCAIKRGNLEAVQFHPEKSSLAGLRLLSNFCGKTWGGPAC</sequence>
<keyword evidence="6 10" id="KW-0368">Histidine biosynthesis</keyword>
<evidence type="ECO:0000313" key="13">
    <source>
        <dbReference type="EMBL" id="MCD1655240.1"/>
    </source>
</evidence>
<comment type="catalytic activity">
    <reaction evidence="9 10">
        <text>L-glutamine + H2O = L-glutamate + NH4(+)</text>
        <dbReference type="Rhea" id="RHEA:15889"/>
        <dbReference type="ChEBI" id="CHEBI:15377"/>
        <dbReference type="ChEBI" id="CHEBI:28938"/>
        <dbReference type="ChEBI" id="CHEBI:29985"/>
        <dbReference type="ChEBI" id="CHEBI:58359"/>
        <dbReference type="EC" id="3.5.1.2"/>
    </reaction>
</comment>
<comment type="catalytic activity">
    <reaction evidence="8 10">
        <text>5-[(5-phospho-1-deoxy-D-ribulos-1-ylimino)methylamino]-1-(5-phospho-beta-D-ribosyl)imidazole-4-carboxamide + L-glutamine = D-erythro-1-(imidazol-4-yl)glycerol 3-phosphate + 5-amino-1-(5-phospho-beta-D-ribosyl)imidazole-4-carboxamide + L-glutamate + H(+)</text>
        <dbReference type="Rhea" id="RHEA:24793"/>
        <dbReference type="ChEBI" id="CHEBI:15378"/>
        <dbReference type="ChEBI" id="CHEBI:29985"/>
        <dbReference type="ChEBI" id="CHEBI:58278"/>
        <dbReference type="ChEBI" id="CHEBI:58359"/>
        <dbReference type="ChEBI" id="CHEBI:58475"/>
        <dbReference type="ChEBI" id="CHEBI:58525"/>
        <dbReference type="EC" id="4.3.2.10"/>
    </reaction>
</comment>
<dbReference type="PANTHER" id="PTHR42701:SF1">
    <property type="entry name" value="IMIDAZOLE GLYCEROL PHOSPHATE SYNTHASE SUBUNIT HISH"/>
    <property type="match status" value="1"/>
</dbReference>
<comment type="caution">
    <text evidence="13">The sequence shown here is derived from an EMBL/GenBank/DDBJ whole genome shotgun (WGS) entry which is preliminary data.</text>
</comment>
<dbReference type="PIRSF" id="PIRSF000495">
    <property type="entry name" value="Amidotransf_hisH"/>
    <property type="match status" value="1"/>
</dbReference>
<evidence type="ECO:0000256" key="3">
    <source>
        <dbReference type="ARBA" id="ARBA00022605"/>
    </source>
</evidence>
<dbReference type="NCBIfam" id="TIGR01855">
    <property type="entry name" value="IMP_synth_hisH"/>
    <property type="match status" value="1"/>
</dbReference>
<dbReference type="Proteomes" id="UP001198163">
    <property type="component" value="Unassembled WGS sequence"/>
</dbReference>
<evidence type="ECO:0000256" key="1">
    <source>
        <dbReference type="ARBA" id="ARBA00005091"/>
    </source>
</evidence>
<dbReference type="GO" id="GO:0000105">
    <property type="term" value="P:L-histidine biosynthetic process"/>
    <property type="evidence" value="ECO:0007669"/>
    <property type="project" value="UniProtKB-UniRule"/>
</dbReference>
<keyword evidence="14" id="KW-1185">Reference proteome</keyword>
<dbReference type="GO" id="GO:0000107">
    <property type="term" value="F:imidazoleglycerol-phosphate synthase activity"/>
    <property type="evidence" value="ECO:0007669"/>
    <property type="project" value="UniProtKB-UniRule"/>
</dbReference>
<evidence type="ECO:0000256" key="6">
    <source>
        <dbReference type="ARBA" id="ARBA00023102"/>
    </source>
</evidence>
<accession>A0AAE3JKG6</accession>
<evidence type="ECO:0000256" key="5">
    <source>
        <dbReference type="ARBA" id="ARBA00022962"/>
    </source>
</evidence>
<comment type="pathway">
    <text evidence="1 10">Amino-acid biosynthesis; L-histidine biosynthesis; L-histidine from 5-phospho-alpha-D-ribose 1-diphosphate: step 5/9.</text>
</comment>
<evidence type="ECO:0000256" key="4">
    <source>
        <dbReference type="ARBA" id="ARBA00022801"/>
    </source>
</evidence>
<evidence type="ECO:0000256" key="8">
    <source>
        <dbReference type="ARBA" id="ARBA00047838"/>
    </source>
</evidence>
<name>A0AAE3JKG6_9SPIR</name>
<dbReference type="InterPro" id="IPR010139">
    <property type="entry name" value="Imidazole-glycPsynth_HisH"/>
</dbReference>
<organism evidence="13 14">
    <name type="scientific">Teretinema zuelzerae</name>
    <dbReference type="NCBI Taxonomy" id="156"/>
    <lineage>
        <taxon>Bacteria</taxon>
        <taxon>Pseudomonadati</taxon>
        <taxon>Spirochaetota</taxon>
        <taxon>Spirochaetia</taxon>
        <taxon>Spirochaetales</taxon>
        <taxon>Treponemataceae</taxon>
        <taxon>Teretinema</taxon>
    </lineage>
</organism>
<dbReference type="HAMAP" id="MF_00278">
    <property type="entry name" value="HisH"/>
    <property type="match status" value="1"/>
</dbReference>
<dbReference type="InterPro" id="IPR029062">
    <property type="entry name" value="Class_I_gatase-like"/>
</dbReference>
<keyword evidence="5 10" id="KW-0315">Glutamine amidotransferase</keyword>
<reference evidence="13" key="1">
    <citation type="submission" date="2021-08" db="EMBL/GenBank/DDBJ databases">
        <title>Comparative analyses of Brucepasteria parasyntrophica and Teretinema zuelzerae.</title>
        <authorList>
            <person name="Song Y."/>
            <person name="Brune A."/>
        </authorList>
    </citation>
    <scope>NUCLEOTIDE SEQUENCE</scope>
    <source>
        <strain evidence="13">DSM 1903</strain>
    </source>
</reference>
<keyword evidence="4 10" id="KW-0378">Hydrolase</keyword>
<dbReference type="Gene3D" id="3.40.50.880">
    <property type="match status" value="1"/>
</dbReference>
<feature type="active site" description="Nucleophile" evidence="10 11">
    <location>
        <position position="79"/>
    </location>
</feature>
<dbReference type="EMBL" id="JAINWA010000003">
    <property type="protein sequence ID" value="MCD1655240.1"/>
    <property type="molecule type" value="Genomic_DNA"/>
</dbReference>
<comment type="function">
    <text evidence="10">IGPS catalyzes the conversion of PRFAR and glutamine to IGP, AICAR and glutamate. The HisH subunit catalyzes the hydrolysis of glutamine to glutamate and ammonia as part of the synthesis of IGP and AICAR. The resulting ammonia molecule is channeled to the active site of HisF.</text>
</comment>
<dbReference type="GO" id="GO:0004359">
    <property type="term" value="F:glutaminase activity"/>
    <property type="evidence" value="ECO:0007669"/>
    <property type="project" value="UniProtKB-EC"/>
</dbReference>
<feature type="active site" evidence="10 11">
    <location>
        <position position="186"/>
    </location>
</feature>
<dbReference type="GO" id="GO:0005737">
    <property type="term" value="C:cytoplasm"/>
    <property type="evidence" value="ECO:0007669"/>
    <property type="project" value="UniProtKB-SubCell"/>
</dbReference>
<dbReference type="EC" id="4.3.2.10" evidence="10"/>
<evidence type="ECO:0000259" key="12">
    <source>
        <dbReference type="Pfam" id="PF00117"/>
    </source>
</evidence>
<evidence type="ECO:0000256" key="2">
    <source>
        <dbReference type="ARBA" id="ARBA00011152"/>
    </source>
</evidence>
<dbReference type="CDD" id="cd01748">
    <property type="entry name" value="GATase1_IGP_Synthase"/>
    <property type="match status" value="1"/>
</dbReference>
<dbReference type="EC" id="3.5.1.2" evidence="10"/>
<evidence type="ECO:0000313" key="14">
    <source>
        <dbReference type="Proteomes" id="UP001198163"/>
    </source>
</evidence>
<evidence type="ECO:0000256" key="9">
    <source>
        <dbReference type="ARBA" id="ARBA00049534"/>
    </source>
</evidence>
<keyword evidence="10" id="KW-0963">Cytoplasm</keyword>